<dbReference type="SMR" id="G4ZTW2"/>
<feature type="transmembrane region" description="Helical" evidence="1">
    <location>
        <begin position="307"/>
        <end position="325"/>
    </location>
</feature>
<sequence length="677" mass="75599">MSNITHATCNYGLAQTEDGCVRTLSSYNPNAYLHVQIIYISLGSVTTLASAVMYIRSLKHEASRLQQYSFLFCCYAALTMVLTGADPKSYGHVIPRPVSSFLSDSLTAALYSVYILTLGYWATIIQQGAAMGERPAHLICLESIAMAVVWAFYIIYNLALFLSKGFNRKGFTYLHLMWSAIMLGIISTVFLIYGLRVLSRLQAYEREKKLRIPTLMSERMMNHSFNMGSLSDDEDGVPVVQEPKLANRGKPKDGHSAKIRRILFVTESVSLIVIAAQMYMAVTHTANESDELQCANGIGCASIKANLSYLNVLQVVCVWVILWAFRTIKKKEVVPQPQTHYTMARMCGWGWLMMSTTHGLIPEMNITDSTCWYGLAQTKDGCVRTLASYDPSSYHAYQIGYCVVGTRCNFTFCCYASLTLMIRGVDPSSYDHVIPRPVNSFLSDSCTAALYSCYVLALGCWALVIQQGAGVVTKPTRLKCLESTIIVFIWAFYIVYDMLLFLYKGFNATGLAYLQLAVSAMVLGIICTVFLIYGLRVLSRPQDFEIQKRHRMPSTLSERMMHRSFNIETLSDDADGVPVVTEPKYGLLYPESGHAGKIKKILFVAVSLSIIVITGQMYMAVQRTLTEPKELSCANGIGCADVKSSLNLLHVLQVVCVWAVLWTFRDIPRKDVQLQPL</sequence>
<feature type="transmembrane region" description="Helical" evidence="1">
    <location>
        <begin position="512"/>
        <end position="535"/>
    </location>
</feature>
<keyword evidence="1" id="KW-0812">Transmembrane</keyword>
<feature type="transmembrane region" description="Helical" evidence="1">
    <location>
        <begin position="31"/>
        <end position="55"/>
    </location>
</feature>
<gene>
    <name evidence="2" type="ORF">PHYSODRAFT_302937</name>
</gene>
<evidence type="ECO:0000256" key="1">
    <source>
        <dbReference type="SAM" id="Phobius"/>
    </source>
</evidence>
<dbReference type="Proteomes" id="UP000002640">
    <property type="component" value="Unassembled WGS sequence"/>
</dbReference>
<reference evidence="2 3" key="1">
    <citation type="journal article" date="2006" name="Science">
        <title>Phytophthora genome sequences uncover evolutionary origins and mechanisms of pathogenesis.</title>
        <authorList>
            <person name="Tyler B.M."/>
            <person name="Tripathy S."/>
            <person name="Zhang X."/>
            <person name="Dehal P."/>
            <person name="Jiang R.H."/>
            <person name="Aerts A."/>
            <person name="Arredondo F.D."/>
            <person name="Baxter L."/>
            <person name="Bensasson D."/>
            <person name="Beynon J.L."/>
            <person name="Chapman J."/>
            <person name="Damasceno C.M."/>
            <person name="Dorrance A.E."/>
            <person name="Dou D."/>
            <person name="Dickerman A.W."/>
            <person name="Dubchak I.L."/>
            <person name="Garbelotto M."/>
            <person name="Gijzen M."/>
            <person name="Gordon S.G."/>
            <person name="Govers F."/>
            <person name="Grunwald N.J."/>
            <person name="Huang W."/>
            <person name="Ivors K.L."/>
            <person name="Jones R.W."/>
            <person name="Kamoun S."/>
            <person name="Krampis K."/>
            <person name="Lamour K.H."/>
            <person name="Lee M.K."/>
            <person name="McDonald W.H."/>
            <person name="Medina M."/>
            <person name="Meijer H.J."/>
            <person name="Nordberg E.K."/>
            <person name="Maclean D.J."/>
            <person name="Ospina-Giraldo M.D."/>
            <person name="Morris P.F."/>
            <person name="Phuntumart V."/>
            <person name="Putnam N.H."/>
            <person name="Rash S."/>
            <person name="Rose J.K."/>
            <person name="Sakihama Y."/>
            <person name="Salamov A.A."/>
            <person name="Savidor A."/>
            <person name="Scheuring C.F."/>
            <person name="Smith B.M."/>
            <person name="Sobral B.W."/>
            <person name="Terry A."/>
            <person name="Torto-Alalibo T.A."/>
            <person name="Win J."/>
            <person name="Xu Z."/>
            <person name="Zhang H."/>
            <person name="Grigoriev I.V."/>
            <person name="Rokhsar D.S."/>
            <person name="Boore J.L."/>
        </authorList>
    </citation>
    <scope>NUCLEOTIDE SEQUENCE [LARGE SCALE GENOMIC DNA]</scope>
    <source>
        <strain evidence="2 3">P6497</strain>
    </source>
</reference>
<feature type="transmembrane region" description="Helical" evidence="1">
    <location>
        <begin position="67"/>
        <end position="85"/>
    </location>
</feature>
<dbReference type="RefSeq" id="XP_009530665.1">
    <property type="nucleotide sequence ID" value="XM_009532370.1"/>
</dbReference>
<dbReference type="GeneID" id="20642204"/>
<feature type="transmembrane region" description="Helical" evidence="1">
    <location>
        <begin position="105"/>
        <end position="124"/>
    </location>
</feature>
<keyword evidence="1" id="KW-0472">Membrane</keyword>
<feature type="transmembrane region" description="Helical" evidence="1">
    <location>
        <begin position="136"/>
        <end position="156"/>
    </location>
</feature>
<feature type="transmembrane region" description="Helical" evidence="1">
    <location>
        <begin position="601"/>
        <end position="621"/>
    </location>
</feature>
<accession>G4ZTW2</accession>
<evidence type="ECO:0000313" key="3">
    <source>
        <dbReference type="Proteomes" id="UP000002640"/>
    </source>
</evidence>
<organism evidence="2 3">
    <name type="scientific">Phytophthora sojae (strain P6497)</name>
    <name type="common">Soybean stem and root rot agent</name>
    <name type="synonym">Phytophthora megasperma f. sp. glycines</name>
    <dbReference type="NCBI Taxonomy" id="1094619"/>
    <lineage>
        <taxon>Eukaryota</taxon>
        <taxon>Sar</taxon>
        <taxon>Stramenopiles</taxon>
        <taxon>Oomycota</taxon>
        <taxon>Peronosporomycetes</taxon>
        <taxon>Peronosporales</taxon>
        <taxon>Peronosporaceae</taxon>
        <taxon>Phytophthora</taxon>
    </lineage>
</organism>
<protein>
    <recommendedName>
        <fullName evidence="4">THH1/TOM1/TOM3 domain-containing protein</fullName>
    </recommendedName>
</protein>
<feature type="transmembrane region" description="Helical" evidence="1">
    <location>
        <begin position="484"/>
        <end position="506"/>
    </location>
</feature>
<evidence type="ECO:0008006" key="4">
    <source>
        <dbReference type="Google" id="ProtNLM"/>
    </source>
</evidence>
<feature type="transmembrane region" description="Helical" evidence="1">
    <location>
        <begin position="262"/>
        <end position="282"/>
    </location>
</feature>
<dbReference type="InterPro" id="IPR040226">
    <property type="entry name" value="THH1/TOM1/TOM3"/>
</dbReference>
<dbReference type="PANTHER" id="PTHR31142:SF3">
    <property type="entry name" value="THH1_TOM1_TOM3 DOMAIN-CONTAINING PROTEIN"/>
    <property type="match status" value="1"/>
</dbReference>
<dbReference type="AlphaFoldDB" id="G4ZTW2"/>
<feature type="transmembrane region" description="Helical" evidence="1">
    <location>
        <begin position="176"/>
        <end position="198"/>
    </location>
</feature>
<dbReference type="EMBL" id="JH159156">
    <property type="protein sequence ID" value="EGZ13236.1"/>
    <property type="molecule type" value="Genomic_DNA"/>
</dbReference>
<name>G4ZTW2_PHYSP</name>
<dbReference type="OMA" id="IMYWRAV"/>
<dbReference type="PANTHER" id="PTHR31142">
    <property type="entry name" value="TOBAMOVIRUS MULTIPLICATION PROTEIN 1-LIKE ISOFORM X1"/>
    <property type="match status" value="1"/>
</dbReference>
<evidence type="ECO:0000313" key="2">
    <source>
        <dbReference type="EMBL" id="EGZ13236.1"/>
    </source>
</evidence>
<keyword evidence="1" id="KW-1133">Transmembrane helix</keyword>
<keyword evidence="3" id="KW-1185">Reference proteome</keyword>
<proteinExistence type="predicted"/>
<dbReference type="InParanoid" id="G4ZTW2"/>
<dbReference type="KEGG" id="psoj:PHYSODRAFT_302937"/>